<evidence type="ECO:0000313" key="2">
    <source>
        <dbReference type="EMBL" id="MDS0295373.1"/>
    </source>
</evidence>
<keyword evidence="3" id="KW-1185">Reference proteome</keyword>
<dbReference type="RefSeq" id="WP_310929255.1">
    <property type="nucleotide sequence ID" value="NZ_JAMQOQ010000003.1"/>
</dbReference>
<reference evidence="2 3" key="1">
    <citation type="submission" date="2022-06" db="EMBL/GenBank/DDBJ databases">
        <title>Halogeometricum sp. a new haloarchaeum isolate from saline soil.</title>
        <authorList>
            <person name="Strakova D."/>
            <person name="Galisteo C."/>
            <person name="Sanchez-Porro C."/>
            <person name="Ventosa A."/>
        </authorList>
    </citation>
    <scope>NUCLEOTIDE SEQUENCE [LARGE SCALE GENOMIC DNA]</scope>
    <source>
        <strain evidence="3">S3BR25-2</strain>
    </source>
</reference>
<evidence type="ECO:0000313" key="3">
    <source>
        <dbReference type="Proteomes" id="UP001254813"/>
    </source>
</evidence>
<sequence>MTERVRRSSENPWYWLYDDTPTLLLGGTDKDNLFQWTGDRLHDHLDQLVEAGGNFVRNTLSDRKEEDVSPFGRDDGTYDLQKWNDTYWNRLSEFLDTAAKRDIVVKLTLWDQHDFVGDRWDNHAWNPVNNTLPEDALPATGGDHWQDRIAFFRTIEEDNDTVLAHQERFVDEVLSHSLDYENVIYNVTNEGWAGIKWELHWADHVLDRAEERGVSVEIANMNMTPEDSVRKVIDHPETFSYVELSQHNQHFAGASGQDHWDTLQTWRGDVRDAIGPRPFNNVKIYGGFNGGNDAAGDAEQAVQWFWRNVIGGCAACRFHRQVAEGDEGWGIGASERALTHVRSVRMIEETVDLCSLTPRQDLLVDAAANEAYCAAAPGESYIVYFPTGGDVTLRLEDESYRLRYLNAETATWANDEITDTGTEILLDPPEQRNSVAVLTAES</sequence>
<dbReference type="Pfam" id="PF19815">
    <property type="entry name" value="DUF6298"/>
    <property type="match status" value="1"/>
</dbReference>
<dbReference type="SUPFAM" id="SSF51445">
    <property type="entry name" value="(Trans)glycosidases"/>
    <property type="match status" value="1"/>
</dbReference>
<dbReference type="InterPro" id="IPR046265">
    <property type="entry name" value="DUF6298"/>
</dbReference>
<dbReference type="Proteomes" id="UP001254813">
    <property type="component" value="Unassembled WGS sequence"/>
</dbReference>
<organism evidence="2 3">
    <name type="scientific">Halogeometricum luteum</name>
    <dbReference type="NCBI Taxonomy" id="2950537"/>
    <lineage>
        <taxon>Archaea</taxon>
        <taxon>Methanobacteriati</taxon>
        <taxon>Methanobacteriota</taxon>
        <taxon>Stenosarchaea group</taxon>
        <taxon>Halobacteria</taxon>
        <taxon>Halobacteriales</taxon>
        <taxon>Haloferacaceae</taxon>
        <taxon>Halogeometricum</taxon>
    </lineage>
</organism>
<comment type="caution">
    <text evidence="2">The sequence shown here is derived from an EMBL/GenBank/DDBJ whole genome shotgun (WGS) entry which is preliminary data.</text>
</comment>
<dbReference type="InterPro" id="IPR017853">
    <property type="entry name" value="GH"/>
</dbReference>
<feature type="domain" description="DUF6298" evidence="1">
    <location>
        <begin position="77"/>
        <end position="220"/>
    </location>
</feature>
<name>A0ABU2G5E5_9EURY</name>
<dbReference type="Gene3D" id="3.20.20.80">
    <property type="entry name" value="Glycosidases"/>
    <property type="match status" value="1"/>
</dbReference>
<dbReference type="EMBL" id="JAMQOQ010000003">
    <property type="protein sequence ID" value="MDS0295373.1"/>
    <property type="molecule type" value="Genomic_DNA"/>
</dbReference>
<protein>
    <submittedName>
        <fullName evidence="2">DUF6298 domain-containing protein</fullName>
    </submittedName>
</protein>
<proteinExistence type="predicted"/>
<accession>A0ABU2G5E5</accession>
<gene>
    <name evidence="2" type="ORF">NDI79_14460</name>
</gene>
<evidence type="ECO:0000259" key="1">
    <source>
        <dbReference type="Pfam" id="PF19815"/>
    </source>
</evidence>